<evidence type="ECO:0008006" key="4">
    <source>
        <dbReference type="Google" id="ProtNLM"/>
    </source>
</evidence>
<protein>
    <recommendedName>
        <fullName evidence="4">Glycosyltransferase</fullName>
    </recommendedName>
</protein>
<sequence>MRLQSSDYSYTVVQSKNNYSQKSSFGISFVILSRGTKIFREDLFEFLSNFEFIREIISIEKQSNRSSLQFISESYGKLKFILLSDDLNSGEKVNLAMKESSCDFVFVLQSDMYLLNPFWIPNIFDEIVKKNVLLVGGEFFDKEEEMIPSIFLPSIDKQQKFKVILVNSEKDYEKTLITMDYCGLYSKEKFLQLGGFDRRIQNEYFQRIDFGLRAVYFGEHIYIYRKLRIQYTALNSPENLTKNKSFLIFLLKNYVPIFVGNGVIFSFLRFCKICLKYKINPFLFQKEFKEIKDEITRNSLRFKGDLKSAIELWENDIID</sequence>
<proteinExistence type="predicted"/>
<evidence type="ECO:0000313" key="3">
    <source>
        <dbReference type="Proteomes" id="UP000030940"/>
    </source>
</evidence>
<gene>
    <name evidence="2" type="ORF">OY14_03330</name>
</gene>
<dbReference type="SUPFAM" id="SSF53448">
    <property type="entry name" value="Nucleotide-diphospho-sugar transferases"/>
    <property type="match status" value="1"/>
</dbReference>
<dbReference type="STRING" id="1245910.OY14_03330"/>
<keyword evidence="1" id="KW-0812">Transmembrane</keyword>
<organism evidence="2 3">
    <name type="scientific">Borreliella chilensis</name>
    <dbReference type="NCBI Taxonomy" id="1245910"/>
    <lineage>
        <taxon>Bacteria</taxon>
        <taxon>Pseudomonadati</taxon>
        <taxon>Spirochaetota</taxon>
        <taxon>Spirochaetia</taxon>
        <taxon>Spirochaetales</taxon>
        <taxon>Borreliaceae</taxon>
        <taxon>Borreliella</taxon>
    </lineage>
</organism>
<dbReference type="AlphaFoldDB" id="A0A0A7UVZ2"/>
<keyword evidence="3" id="KW-1185">Reference proteome</keyword>
<name>A0A0A7UVZ2_9SPIR</name>
<dbReference type="InterPro" id="IPR029044">
    <property type="entry name" value="Nucleotide-diphossugar_trans"/>
</dbReference>
<evidence type="ECO:0000256" key="1">
    <source>
        <dbReference type="SAM" id="Phobius"/>
    </source>
</evidence>
<evidence type="ECO:0000313" key="2">
    <source>
        <dbReference type="EMBL" id="AJA90456.1"/>
    </source>
</evidence>
<keyword evidence="1" id="KW-1133">Transmembrane helix</keyword>
<keyword evidence="1" id="KW-0472">Membrane</keyword>
<dbReference type="Proteomes" id="UP000030940">
    <property type="component" value="Chromosome"/>
</dbReference>
<feature type="transmembrane region" description="Helical" evidence="1">
    <location>
        <begin position="246"/>
        <end position="268"/>
    </location>
</feature>
<reference evidence="2 3" key="1">
    <citation type="journal article" date="2015" name="Genome Announc.">
        <title>Genome Sequence of Borrelia chilensis VA1, a South American Member of the Lyme Borreliosis Group.</title>
        <authorList>
            <person name="Huang W."/>
            <person name="Ojaimi C."/>
            <person name="Fallon J.T."/>
            <person name="Travisany D."/>
            <person name="Maass A."/>
            <person name="Ivanova L."/>
            <person name="Tomova A."/>
            <person name="Gonzalez-Acuna D."/>
            <person name="Godfrey H.P."/>
            <person name="Cabello F.C."/>
        </authorList>
    </citation>
    <scope>NUCLEOTIDE SEQUENCE [LARGE SCALE GENOMIC DNA]</scope>
    <source>
        <strain evidence="2 3">VA1</strain>
    </source>
</reference>
<dbReference type="KEGG" id="bchi:OY14_03330"/>
<dbReference type="Gene3D" id="3.90.550.10">
    <property type="entry name" value="Spore Coat Polysaccharide Biosynthesis Protein SpsA, Chain A"/>
    <property type="match status" value="1"/>
</dbReference>
<dbReference type="HOGENOM" id="CLU_073854_0_0_12"/>
<accession>A0A0A7UVZ2</accession>
<dbReference type="EMBL" id="CP009910">
    <property type="protein sequence ID" value="AJA90456.1"/>
    <property type="molecule type" value="Genomic_DNA"/>
</dbReference>